<dbReference type="EMBL" id="JBBCAQ010000008">
    <property type="protein sequence ID" value="KAK7602312.1"/>
    <property type="molecule type" value="Genomic_DNA"/>
</dbReference>
<name>A0AAN9Y935_9HEMI</name>
<accession>A0AAN9Y935</accession>
<reference evidence="1 2" key="1">
    <citation type="submission" date="2024-03" db="EMBL/GenBank/DDBJ databases">
        <title>Adaptation during the transition from Ophiocordyceps entomopathogen to insect associate is accompanied by gene loss and intensified selection.</title>
        <authorList>
            <person name="Ward C.M."/>
            <person name="Onetto C.A."/>
            <person name="Borneman A.R."/>
        </authorList>
    </citation>
    <scope>NUCLEOTIDE SEQUENCE [LARGE SCALE GENOMIC DNA]</scope>
    <source>
        <strain evidence="1">AWRI1</strain>
        <tissue evidence="1">Single Adult Female</tissue>
    </source>
</reference>
<proteinExistence type="predicted"/>
<organism evidence="1 2">
    <name type="scientific">Parthenolecanium corni</name>
    <dbReference type="NCBI Taxonomy" id="536013"/>
    <lineage>
        <taxon>Eukaryota</taxon>
        <taxon>Metazoa</taxon>
        <taxon>Ecdysozoa</taxon>
        <taxon>Arthropoda</taxon>
        <taxon>Hexapoda</taxon>
        <taxon>Insecta</taxon>
        <taxon>Pterygota</taxon>
        <taxon>Neoptera</taxon>
        <taxon>Paraneoptera</taxon>
        <taxon>Hemiptera</taxon>
        <taxon>Sternorrhyncha</taxon>
        <taxon>Coccoidea</taxon>
        <taxon>Coccidae</taxon>
        <taxon>Parthenolecanium</taxon>
    </lineage>
</organism>
<dbReference type="AlphaFoldDB" id="A0AAN9Y935"/>
<sequence length="198" mass="22073">MSLNSNLLVASARCSSTSSRLARFPISQNEFFQPVDVIFFEKEESEICGRPAEFGWISFDENLEFPSRAITCAAITELKRGWQSRNVVITENKLYLTSVTDRLPNDNDRFQFLTFDSNVDGQHEISINTSDSDAITLAEAAEGEEGSEEGRGRAVRRPASVLTETVKTVSSVDRNAFGRSDCFNRNAFGRLAVNTEKL</sequence>
<keyword evidence="2" id="KW-1185">Reference proteome</keyword>
<gene>
    <name evidence="1" type="ORF">V9T40_007901</name>
</gene>
<protein>
    <submittedName>
        <fullName evidence="1">Uncharacterized protein</fullName>
    </submittedName>
</protein>
<evidence type="ECO:0000313" key="2">
    <source>
        <dbReference type="Proteomes" id="UP001367676"/>
    </source>
</evidence>
<dbReference type="Proteomes" id="UP001367676">
    <property type="component" value="Unassembled WGS sequence"/>
</dbReference>
<evidence type="ECO:0000313" key="1">
    <source>
        <dbReference type="EMBL" id="KAK7602312.1"/>
    </source>
</evidence>
<comment type="caution">
    <text evidence="1">The sequence shown here is derived from an EMBL/GenBank/DDBJ whole genome shotgun (WGS) entry which is preliminary data.</text>
</comment>